<keyword evidence="6" id="KW-1185">Reference proteome</keyword>
<accession>A0A6G0WFV0</accession>
<dbReference type="EMBL" id="VJMJ01000243">
    <property type="protein sequence ID" value="KAF0725350.1"/>
    <property type="molecule type" value="Genomic_DNA"/>
</dbReference>
<dbReference type="CDD" id="cd00051">
    <property type="entry name" value="EFh"/>
    <property type="match status" value="1"/>
</dbReference>
<dbReference type="InterPro" id="IPR011992">
    <property type="entry name" value="EF-hand-dom_pair"/>
</dbReference>
<name>A0A6G0WFV0_9STRA</name>
<comment type="caution">
    <text evidence="5">The sequence shown here is derived from an EMBL/GenBank/DDBJ whole genome shotgun (WGS) entry which is preliminary data.</text>
</comment>
<dbReference type="Pfam" id="PF13499">
    <property type="entry name" value="EF-hand_7"/>
    <property type="match status" value="1"/>
</dbReference>
<dbReference type="InterPro" id="IPR002048">
    <property type="entry name" value="EF_hand_dom"/>
</dbReference>
<dbReference type="Proteomes" id="UP000481153">
    <property type="component" value="Unassembled WGS sequence"/>
</dbReference>
<sequence>MILSQEEIDACRESFVHFDKDGSGTIDKYELGKVLEAMGQKPSEEELFQMISEVDEDHSGEIEFPEFLRVIEQQKLRAMEYDDESDFIDAFVACGGGPDKQGHVERRVLVQLIKKDFGLPIDIDQMLDRLDTDGSGEIEYDEFKALLSQ</sequence>
<evidence type="ECO:0000256" key="3">
    <source>
        <dbReference type="ARBA" id="ARBA00022837"/>
    </source>
</evidence>
<feature type="domain" description="EF-hand" evidence="4">
    <location>
        <begin position="42"/>
        <end position="77"/>
    </location>
</feature>
<feature type="domain" description="EF-hand" evidence="4">
    <location>
        <begin position="118"/>
        <end position="149"/>
    </location>
</feature>
<evidence type="ECO:0000256" key="1">
    <source>
        <dbReference type="ARBA" id="ARBA00020786"/>
    </source>
</evidence>
<dbReference type="InterPro" id="IPR018247">
    <property type="entry name" value="EF_Hand_1_Ca_BS"/>
</dbReference>
<proteinExistence type="predicted"/>
<evidence type="ECO:0000313" key="6">
    <source>
        <dbReference type="Proteomes" id="UP000481153"/>
    </source>
</evidence>
<dbReference type="OrthoDB" id="26525at2759"/>
<evidence type="ECO:0000259" key="4">
    <source>
        <dbReference type="PROSITE" id="PS50222"/>
    </source>
</evidence>
<dbReference type="GO" id="GO:0016460">
    <property type="term" value="C:myosin II complex"/>
    <property type="evidence" value="ECO:0007669"/>
    <property type="project" value="TreeGrafter"/>
</dbReference>
<dbReference type="SUPFAM" id="SSF47473">
    <property type="entry name" value="EF-hand"/>
    <property type="match status" value="1"/>
</dbReference>
<dbReference type="GO" id="GO:0005509">
    <property type="term" value="F:calcium ion binding"/>
    <property type="evidence" value="ECO:0007669"/>
    <property type="project" value="InterPro"/>
</dbReference>
<evidence type="ECO:0000256" key="2">
    <source>
        <dbReference type="ARBA" id="ARBA00022737"/>
    </source>
</evidence>
<dbReference type="SMART" id="SM00054">
    <property type="entry name" value="EFh"/>
    <property type="match status" value="3"/>
</dbReference>
<dbReference type="FunFam" id="1.10.238.10:FF:000527">
    <property type="entry name" value="Calmodulin-3"/>
    <property type="match status" value="1"/>
</dbReference>
<dbReference type="PROSITE" id="PS00018">
    <property type="entry name" value="EF_HAND_1"/>
    <property type="match status" value="3"/>
</dbReference>
<reference evidence="5 6" key="1">
    <citation type="submission" date="2019-07" db="EMBL/GenBank/DDBJ databases">
        <title>Genomics analysis of Aphanomyces spp. identifies a new class of oomycete effector associated with host adaptation.</title>
        <authorList>
            <person name="Gaulin E."/>
        </authorList>
    </citation>
    <scope>NUCLEOTIDE SEQUENCE [LARGE SCALE GENOMIC DNA]</scope>
    <source>
        <strain evidence="5 6">ATCC 201684</strain>
    </source>
</reference>
<dbReference type="AlphaFoldDB" id="A0A6G0WFV0"/>
<dbReference type="Gene3D" id="1.10.238.10">
    <property type="entry name" value="EF-hand"/>
    <property type="match status" value="2"/>
</dbReference>
<keyword evidence="2" id="KW-0677">Repeat</keyword>
<dbReference type="PROSITE" id="PS50222">
    <property type="entry name" value="EF_HAND_2"/>
    <property type="match status" value="3"/>
</dbReference>
<protein>
    <recommendedName>
        <fullName evidence="1">Calmodulin</fullName>
    </recommendedName>
</protein>
<keyword evidence="3" id="KW-0106">Calcium</keyword>
<dbReference type="PANTHER" id="PTHR23048:SF0">
    <property type="entry name" value="CALMODULIN LIKE 3"/>
    <property type="match status" value="1"/>
</dbReference>
<gene>
    <name evidence="5" type="ORF">Ae201684_016122</name>
</gene>
<evidence type="ECO:0000313" key="5">
    <source>
        <dbReference type="EMBL" id="KAF0725350.1"/>
    </source>
</evidence>
<dbReference type="PANTHER" id="PTHR23048">
    <property type="entry name" value="MYOSIN LIGHT CHAIN 1, 3"/>
    <property type="match status" value="1"/>
</dbReference>
<organism evidence="5 6">
    <name type="scientific">Aphanomyces euteiches</name>
    <dbReference type="NCBI Taxonomy" id="100861"/>
    <lineage>
        <taxon>Eukaryota</taxon>
        <taxon>Sar</taxon>
        <taxon>Stramenopiles</taxon>
        <taxon>Oomycota</taxon>
        <taxon>Saprolegniomycetes</taxon>
        <taxon>Saprolegniales</taxon>
        <taxon>Verrucalvaceae</taxon>
        <taxon>Aphanomyces</taxon>
    </lineage>
</organism>
<feature type="domain" description="EF-hand" evidence="4">
    <location>
        <begin position="6"/>
        <end position="41"/>
    </location>
</feature>
<dbReference type="VEuPathDB" id="FungiDB:AeMF1_010160"/>
<dbReference type="InterPro" id="IPR050230">
    <property type="entry name" value="CALM/Myosin/TropC-like"/>
</dbReference>
<dbReference type="Pfam" id="PF00036">
    <property type="entry name" value="EF-hand_1"/>
    <property type="match status" value="1"/>
</dbReference>